<dbReference type="AlphaFoldDB" id="A0A381DJP1"/>
<dbReference type="Pfam" id="PF12800">
    <property type="entry name" value="Fer4_4"/>
    <property type="match status" value="1"/>
</dbReference>
<name>A0A381DJP1_9BACT</name>
<dbReference type="GeneID" id="93091531"/>
<feature type="domain" description="4Fe-4S ferredoxin-type" evidence="10">
    <location>
        <begin position="97"/>
        <end position="126"/>
    </location>
</feature>
<protein>
    <submittedName>
        <fullName evidence="11">Anaerobic dimethyl sulfoxide reductase chain B</fullName>
    </submittedName>
</protein>
<feature type="domain" description="4Fe-4S ferredoxin-type" evidence="10">
    <location>
        <begin position="10"/>
        <end position="29"/>
    </location>
</feature>
<organism evidence="11 12">
    <name type="scientific">Campylobacter sputorum subsp. sputorum</name>
    <dbReference type="NCBI Taxonomy" id="32024"/>
    <lineage>
        <taxon>Bacteria</taxon>
        <taxon>Pseudomonadati</taxon>
        <taxon>Campylobacterota</taxon>
        <taxon>Epsilonproteobacteria</taxon>
        <taxon>Campylobacterales</taxon>
        <taxon>Campylobacteraceae</taxon>
        <taxon>Campylobacter</taxon>
    </lineage>
</organism>
<dbReference type="NCBIfam" id="TIGR02951">
    <property type="entry name" value="DMSO_dmsB"/>
    <property type="match status" value="1"/>
</dbReference>
<keyword evidence="12" id="KW-1185">Reference proteome</keyword>
<evidence type="ECO:0000256" key="4">
    <source>
        <dbReference type="ARBA" id="ARBA00022485"/>
    </source>
</evidence>
<comment type="function">
    <text evidence="2">Electron transfer subunit of the terminal reductase during anaerobic growth on various sulfoxide and N-oxide compounds.</text>
</comment>
<dbReference type="PANTHER" id="PTHR43177:SF5">
    <property type="entry name" value="ANAEROBIC DIMETHYL SULFOXIDE REDUCTASE CHAIN B-RELATED"/>
    <property type="match status" value="1"/>
</dbReference>
<dbReference type="CDD" id="cd16371">
    <property type="entry name" value="DMSOR_beta_like"/>
    <property type="match status" value="1"/>
</dbReference>
<accession>A0A381DJP1</accession>
<dbReference type="PROSITE" id="PS00198">
    <property type="entry name" value="4FE4S_FER_1"/>
    <property type="match status" value="1"/>
</dbReference>
<dbReference type="SUPFAM" id="SSF54862">
    <property type="entry name" value="4Fe-4S ferredoxins"/>
    <property type="match status" value="1"/>
</dbReference>
<dbReference type="PROSITE" id="PS51379">
    <property type="entry name" value="4FE4S_FER_2"/>
    <property type="match status" value="2"/>
</dbReference>
<evidence type="ECO:0000256" key="3">
    <source>
        <dbReference type="ARBA" id="ARBA00022448"/>
    </source>
</evidence>
<reference evidence="11 12" key="1">
    <citation type="submission" date="2018-06" db="EMBL/GenBank/DDBJ databases">
        <authorList>
            <consortium name="Pathogen Informatics"/>
            <person name="Doyle S."/>
        </authorList>
    </citation>
    <scope>NUCLEOTIDE SEQUENCE [LARGE SCALE GENOMIC DNA]</scope>
    <source>
        <strain evidence="11 12">NCTC12475</strain>
    </source>
</reference>
<keyword evidence="6" id="KW-0677">Repeat</keyword>
<keyword evidence="9" id="KW-0411">Iron-sulfur</keyword>
<keyword evidence="3" id="KW-0813">Transport</keyword>
<dbReference type="OrthoDB" id="9789030at2"/>
<keyword evidence="5" id="KW-0479">Metal-binding</keyword>
<dbReference type="RefSeq" id="WP_089183246.1">
    <property type="nucleotide sequence ID" value="NZ_CP043427.1"/>
</dbReference>
<keyword evidence="8" id="KW-0408">Iron</keyword>
<evidence type="ECO:0000256" key="1">
    <source>
        <dbReference type="ARBA" id="ARBA00001966"/>
    </source>
</evidence>
<dbReference type="Gene3D" id="3.30.70.20">
    <property type="match status" value="2"/>
</dbReference>
<dbReference type="EMBL" id="UFVD01000001">
    <property type="protein sequence ID" value="SUX10899.1"/>
    <property type="molecule type" value="Genomic_DNA"/>
</dbReference>
<evidence type="ECO:0000256" key="7">
    <source>
        <dbReference type="ARBA" id="ARBA00022982"/>
    </source>
</evidence>
<dbReference type="InterPro" id="IPR050954">
    <property type="entry name" value="ET_IronSulfur_Cluster-Binding"/>
</dbReference>
<dbReference type="InterPro" id="IPR014297">
    <property type="entry name" value="DMSO_DmsB"/>
</dbReference>
<dbReference type="GO" id="GO:0046872">
    <property type="term" value="F:metal ion binding"/>
    <property type="evidence" value="ECO:0007669"/>
    <property type="project" value="UniProtKB-KW"/>
</dbReference>
<evidence type="ECO:0000259" key="10">
    <source>
        <dbReference type="PROSITE" id="PS51379"/>
    </source>
</evidence>
<keyword evidence="7" id="KW-0249">Electron transport</keyword>
<dbReference type="Proteomes" id="UP000254920">
    <property type="component" value="Unassembled WGS sequence"/>
</dbReference>
<dbReference type="GO" id="GO:0051539">
    <property type="term" value="F:4 iron, 4 sulfur cluster binding"/>
    <property type="evidence" value="ECO:0007669"/>
    <property type="project" value="UniProtKB-KW"/>
</dbReference>
<evidence type="ECO:0000256" key="6">
    <source>
        <dbReference type="ARBA" id="ARBA00022737"/>
    </source>
</evidence>
<evidence type="ECO:0000313" key="12">
    <source>
        <dbReference type="Proteomes" id="UP000254920"/>
    </source>
</evidence>
<evidence type="ECO:0000256" key="2">
    <source>
        <dbReference type="ARBA" id="ARBA00003584"/>
    </source>
</evidence>
<dbReference type="InterPro" id="IPR017900">
    <property type="entry name" value="4Fe4S_Fe_S_CS"/>
</dbReference>
<comment type="cofactor">
    <cofactor evidence="1">
        <name>[4Fe-4S] cluster</name>
        <dbReference type="ChEBI" id="CHEBI:49883"/>
    </cofactor>
</comment>
<evidence type="ECO:0000313" key="11">
    <source>
        <dbReference type="EMBL" id="SUX10899.1"/>
    </source>
</evidence>
<evidence type="ECO:0000256" key="8">
    <source>
        <dbReference type="ARBA" id="ARBA00023004"/>
    </source>
</evidence>
<dbReference type="PANTHER" id="PTHR43177">
    <property type="entry name" value="PROTEIN NRFC"/>
    <property type="match status" value="1"/>
</dbReference>
<evidence type="ECO:0000256" key="5">
    <source>
        <dbReference type="ARBA" id="ARBA00022723"/>
    </source>
</evidence>
<gene>
    <name evidence="11" type="primary">dmsB_1</name>
    <name evidence="11" type="ORF">NCTC12475_01111</name>
</gene>
<dbReference type="InterPro" id="IPR017896">
    <property type="entry name" value="4Fe4S_Fe-S-bd"/>
</dbReference>
<sequence>MSKLNKDDQFGFMMDQSRCVGCRTCQMACKDYKDRPVGVNFRRVYEYEGGGYSINEEGTIISNDVFAYYTSISCNHCTDPACLKACPTGAMMKTRYGIVMVNDKRCVGCKACAMACPYGAPQFNNIEKHMNKCDGCIDRLDEGLDPICVASCPFRALDYGNIADLRVKHGTLASVAPLIEESATLPNLVVIAEKNTRKSGDKGGKMHLPHHYQGVKDDIV</sequence>
<keyword evidence="4" id="KW-0004">4Fe-4S</keyword>
<proteinExistence type="predicted"/>
<dbReference type="Pfam" id="PF13247">
    <property type="entry name" value="Fer4_11"/>
    <property type="match status" value="1"/>
</dbReference>
<evidence type="ECO:0000256" key="9">
    <source>
        <dbReference type="ARBA" id="ARBA00023014"/>
    </source>
</evidence>